<evidence type="ECO:0000313" key="3">
    <source>
        <dbReference type="Proteomes" id="UP001172738"/>
    </source>
</evidence>
<proteinExistence type="predicted"/>
<comment type="caution">
    <text evidence="2">The sequence shown here is derived from an EMBL/GenBank/DDBJ whole genome shotgun (WGS) entry which is preliminary data.</text>
</comment>
<evidence type="ECO:0000256" key="1">
    <source>
        <dbReference type="SAM" id="Phobius"/>
    </source>
</evidence>
<dbReference type="Proteomes" id="UP001172738">
    <property type="component" value="Unassembled WGS sequence"/>
</dbReference>
<dbReference type="RefSeq" id="WP_301128794.1">
    <property type="nucleotide sequence ID" value="NZ_JAUHPV010000005.1"/>
</dbReference>
<evidence type="ECO:0000313" key="2">
    <source>
        <dbReference type="EMBL" id="MDN4473353.1"/>
    </source>
</evidence>
<organism evidence="2 3">
    <name type="scientific">Demequina zhanjiangensis</name>
    <dbReference type="NCBI Taxonomy" id="3051659"/>
    <lineage>
        <taxon>Bacteria</taxon>
        <taxon>Bacillati</taxon>
        <taxon>Actinomycetota</taxon>
        <taxon>Actinomycetes</taxon>
        <taxon>Micrococcales</taxon>
        <taxon>Demequinaceae</taxon>
        <taxon>Demequina</taxon>
    </lineage>
</organism>
<keyword evidence="3" id="KW-1185">Reference proteome</keyword>
<keyword evidence="1" id="KW-0472">Membrane</keyword>
<keyword evidence="1" id="KW-1133">Transmembrane helix</keyword>
<gene>
    <name evidence="2" type="ORF">QQX04_10155</name>
</gene>
<dbReference type="EMBL" id="JAUHPV010000005">
    <property type="protein sequence ID" value="MDN4473353.1"/>
    <property type="molecule type" value="Genomic_DNA"/>
</dbReference>
<sequence length="199" mass="21706">MKAQDDDGVTLVELIVYMVLLVLALLIAGSLYINIITHERYARATAEATNEIQTVFKELEYDLRSADWAEVSGDGDLLVILTRKADASGANVARCVGYYYDETSGELRRTTRTDNVDTSPAFNASGATAIRAATDAWPLVRTDMSSIDGDPVFGLEDKYGAGKAVTIQLRADAFQDRAPIDFVKSVSLRKQADLTLSCK</sequence>
<keyword evidence="1" id="KW-0812">Transmembrane</keyword>
<accession>A0ABT8G2I6</accession>
<evidence type="ECO:0008006" key="4">
    <source>
        <dbReference type="Google" id="ProtNLM"/>
    </source>
</evidence>
<reference evidence="2" key="1">
    <citation type="submission" date="2023-06" db="EMBL/GenBank/DDBJ databases">
        <title>SYSU T00b26.</title>
        <authorList>
            <person name="Gao L."/>
            <person name="Fang B.-Z."/>
            <person name="Li W.-J."/>
        </authorList>
    </citation>
    <scope>NUCLEOTIDE SEQUENCE</scope>
    <source>
        <strain evidence="2">SYSU T00b26</strain>
    </source>
</reference>
<feature type="transmembrane region" description="Helical" evidence="1">
    <location>
        <begin position="14"/>
        <end position="33"/>
    </location>
</feature>
<name>A0ABT8G2I6_9MICO</name>
<protein>
    <recommendedName>
        <fullName evidence="4">Prepilin-type N-terminal cleavage/methylation domain-containing protein</fullName>
    </recommendedName>
</protein>